<sequence>MTCQRGSRFEFWQLDRIYVNSTTENEPPAWTGHSQKGIVCGEERASICVCCQDLFSPEWTGEPVVLAKAL</sequence>
<protein>
    <submittedName>
        <fullName evidence="1">Uncharacterized protein</fullName>
    </submittedName>
</protein>
<proteinExistence type="predicted"/>
<dbReference type="AlphaFoldDB" id="A0A0E9RZN8"/>
<dbReference type="EMBL" id="GBXM01074031">
    <property type="protein sequence ID" value="JAH34546.1"/>
    <property type="molecule type" value="Transcribed_RNA"/>
</dbReference>
<evidence type="ECO:0000313" key="1">
    <source>
        <dbReference type="EMBL" id="JAH34546.1"/>
    </source>
</evidence>
<organism evidence="1">
    <name type="scientific">Anguilla anguilla</name>
    <name type="common">European freshwater eel</name>
    <name type="synonym">Muraena anguilla</name>
    <dbReference type="NCBI Taxonomy" id="7936"/>
    <lineage>
        <taxon>Eukaryota</taxon>
        <taxon>Metazoa</taxon>
        <taxon>Chordata</taxon>
        <taxon>Craniata</taxon>
        <taxon>Vertebrata</taxon>
        <taxon>Euteleostomi</taxon>
        <taxon>Actinopterygii</taxon>
        <taxon>Neopterygii</taxon>
        <taxon>Teleostei</taxon>
        <taxon>Anguilliformes</taxon>
        <taxon>Anguillidae</taxon>
        <taxon>Anguilla</taxon>
    </lineage>
</organism>
<reference evidence="1" key="1">
    <citation type="submission" date="2014-11" db="EMBL/GenBank/DDBJ databases">
        <authorList>
            <person name="Amaro Gonzalez C."/>
        </authorList>
    </citation>
    <scope>NUCLEOTIDE SEQUENCE</scope>
</reference>
<name>A0A0E9RZN8_ANGAN</name>
<reference evidence="1" key="2">
    <citation type="journal article" date="2015" name="Fish Shellfish Immunol.">
        <title>Early steps in the European eel (Anguilla anguilla)-Vibrio vulnificus interaction in the gills: Role of the RtxA13 toxin.</title>
        <authorList>
            <person name="Callol A."/>
            <person name="Pajuelo D."/>
            <person name="Ebbesson L."/>
            <person name="Teles M."/>
            <person name="MacKenzie S."/>
            <person name="Amaro C."/>
        </authorList>
    </citation>
    <scope>NUCLEOTIDE SEQUENCE</scope>
</reference>
<accession>A0A0E9RZN8</accession>